<protein>
    <submittedName>
        <fullName evidence="1">Uncharacterized protein</fullName>
    </submittedName>
</protein>
<dbReference type="RefSeq" id="WP_154322321.1">
    <property type="nucleotide sequence ID" value="NZ_CP045695.1"/>
</dbReference>
<reference evidence="1 2" key="1">
    <citation type="submission" date="2019-08" db="EMBL/GenBank/DDBJ databases">
        <title>In-depth cultivation of the pig gut microbiome towards novel bacterial diversity and tailored functional studies.</title>
        <authorList>
            <person name="Wylensek D."/>
            <person name="Hitch T.C.A."/>
            <person name="Clavel T."/>
        </authorList>
    </citation>
    <scope>NUCLEOTIDE SEQUENCE [LARGE SCALE GENOMIC DNA]</scope>
    <source>
        <strain evidence="1 2">BL-389-WT-3D</strain>
    </source>
</reference>
<dbReference type="AlphaFoldDB" id="A0A844F664"/>
<evidence type="ECO:0000313" key="1">
    <source>
        <dbReference type="EMBL" id="MSS41978.1"/>
    </source>
</evidence>
<dbReference type="EMBL" id="VUMB01000066">
    <property type="protein sequence ID" value="MSS41978.1"/>
    <property type="molecule type" value="Genomic_DNA"/>
</dbReference>
<evidence type="ECO:0000313" key="2">
    <source>
        <dbReference type="Proteomes" id="UP000462363"/>
    </source>
</evidence>
<proteinExistence type="predicted"/>
<accession>A0A844F664</accession>
<comment type="caution">
    <text evidence="1">The sequence shown here is derived from an EMBL/GenBank/DDBJ whole genome shotgun (WGS) entry which is preliminary data.</text>
</comment>
<name>A0A844F664_CLOSV</name>
<sequence>MRKKMTAKKWTVVALIICLISLIGTSFVQTSNQKIKIKSMKWESPQGNLLSADLWIPQNATADTPAPCIITAEG</sequence>
<organism evidence="1 2">
    <name type="scientific">Clostridium scindens (strain JCM 10418 / VPI 12708)</name>
    <dbReference type="NCBI Taxonomy" id="29347"/>
    <lineage>
        <taxon>Bacteria</taxon>
        <taxon>Bacillati</taxon>
        <taxon>Bacillota</taxon>
        <taxon>Clostridia</taxon>
        <taxon>Lachnospirales</taxon>
        <taxon>Lachnospiraceae</taxon>
    </lineage>
</organism>
<gene>
    <name evidence="1" type="ORF">FYJ37_17145</name>
</gene>
<dbReference type="Proteomes" id="UP000462363">
    <property type="component" value="Unassembled WGS sequence"/>
</dbReference>